<dbReference type="OMA" id="MSHGRIF"/>
<evidence type="ECO:0000256" key="1">
    <source>
        <dbReference type="SAM" id="MobiDB-lite"/>
    </source>
</evidence>
<organism evidence="3">
    <name type="scientific">Rosellinia necatrix</name>
    <name type="common">White root-rot fungus</name>
    <dbReference type="NCBI Taxonomy" id="77044"/>
    <lineage>
        <taxon>Eukaryota</taxon>
        <taxon>Fungi</taxon>
        <taxon>Dikarya</taxon>
        <taxon>Ascomycota</taxon>
        <taxon>Pezizomycotina</taxon>
        <taxon>Sordariomycetes</taxon>
        <taxon>Xylariomycetidae</taxon>
        <taxon>Xylariales</taxon>
        <taxon>Xylariaceae</taxon>
        <taxon>Rosellinia</taxon>
    </lineage>
</organism>
<feature type="compositionally biased region" description="Low complexity" evidence="1">
    <location>
        <begin position="264"/>
        <end position="279"/>
    </location>
</feature>
<evidence type="ECO:0000313" key="4">
    <source>
        <dbReference type="Proteomes" id="UP000054516"/>
    </source>
</evidence>
<feature type="compositionally biased region" description="Low complexity" evidence="1">
    <location>
        <begin position="457"/>
        <end position="467"/>
    </location>
</feature>
<feature type="compositionally biased region" description="Low complexity" evidence="1">
    <location>
        <begin position="245"/>
        <end position="257"/>
    </location>
</feature>
<protein>
    <recommendedName>
        <fullName evidence="5">Apple domain-containing protein</fullName>
    </recommendedName>
</protein>
<keyword evidence="4" id="KW-1185">Reference proteome</keyword>
<feature type="region of interest" description="Disordered" evidence="1">
    <location>
        <begin position="362"/>
        <end position="501"/>
    </location>
</feature>
<keyword evidence="2" id="KW-1133">Transmembrane helix</keyword>
<dbReference type="EMBL" id="DF977448">
    <property type="protein sequence ID" value="GAP85997.1"/>
    <property type="molecule type" value="Genomic_DNA"/>
</dbReference>
<gene>
    <name evidence="3" type="ORF">SAMD00023353_0301130</name>
</gene>
<evidence type="ECO:0000256" key="2">
    <source>
        <dbReference type="SAM" id="Phobius"/>
    </source>
</evidence>
<keyword evidence="2" id="KW-0472">Membrane</keyword>
<accession>A0A1W2TDC5</accession>
<dbReference type="AlphaFoldDB" id="A0A1W2TDC5"/>
<evidence type="ECO:0000313" key="3">
    <source>
        <dbReference type="EMBL" id="GAP85997.1"/>
    </source>
</evidence>
<feature type="region of interest" description="Disordered" evidence="1">
    <location>
        <begin position="184"/>
        <end position="203"/>
    </location>
</feature>
<dbReference type="STRING" id="77044.A0A1W2TDC5"/>
<feature type="transmembrane region" description="Helical" evidence="2">
    <location>
        <begin position="295"/>
        <end position="318"/>
    </location>
</feature>
<reference evidence="3" key="1">
    <citation type="submission" date="2016-03" db="EMBL/GenBank/DDBJ databases">
        <title>Draft genome sequence of Rosellinia necatrix.</title>
        <authorList>
            <person name="Kanematsu S."/>
        </authorList>
    </citation>
    <scope>NUCLEOTIDE SEQUENCE [LARGE SCALE GENOMIC DNA]</scope>
    <source>
        <strain evidence="3">W97</strain>
    </source>
</reference>
<keyword evidence="2" id="KW-0812">Transmembrane</keyword>
<dbReference type="CDD" id="cd12087">
    <property type="entry name" value="TM_EGFR-like"/>
    <property type="match status" value="1"/>
</dbReference>
<feature type="compositionally biased region" description="Polar residues" evidence="1">
    <location>
        <begin position="470"/>
        <end position="486"/>
    </location>
</feature>
<evidence type="ECO:0008006" key="5">
    <source>
        <dbReference type="Google" id="ProtNLM"/>
    </source>
</evidence>
<dbReference type="Gene3D" id="3.50.4.10">
    <property type="entry name" value="Hepatocyte Growth Factor"/>
    <property type="match status" value="1"/>
</dbReference>
<dbReference type="OrthoDB" id="3943216at2759"/>
<proteinExistence type="predicted"/>
<dbReference type="Proteomes" id="UP000054516">
    <property type="component" value="Unassembled WGS sequence"/>
</dbReference>
<sequence length="501" mass="50714">MIGDEQQFNVFCNTRLRGDELFRQKTDSFATCTTLCTSFQNPRCEGAQFKDDNGDCVLIGNMVPEGTRPSRMFDSAAALFPSPGPTSSCAQQGAGTTFLGQNASSFALRCGTVVDGKDLGQQFQMTFEGCLSACGADPACGGITFDPQQAAGFRNCYLKTTAVVDADVLAKSGVDSAVLVSNNGASPAGGDQEESANTSSSSTAVALSTPVAASSGGTVFVTVMPGPEMVSGSVVTVSVPIPATSTPSSSALADSTAEASSAVDTGLGDTDTNNTNSDSGRPRFGNGGPSTSSNAWIAAPVIGGIAALTLILAVFVLWGRRRRRDNVPPPSDSGKAMPMSRAALSNLGRGLGDAASRMSHGRIFFGSGSGGGGGGEKTRLGDSDTDSDDPRLGNSRGGFKVVSGSGRRLGLNGQEIPGTGPGLGGMIISTGGGKIVEDPRRKSSSSGSGSGSGGVVRSGSPAGSAAGLRDSQNGLRQNRLTGNWLDSQPGIPAEFRGPEFK</sequence>
<feature type="region of interest" description="Disordered" evidence="1">
    <location>
        <begin position="245"/>
        <end position="289"/>
    </location>
</feature>
<name>A0A1W2TDC5_ROSNE</name>
<feature type="compositionally biased region" description="Gly residues" evidence="1">
    <location>
        <begin position="419"/>
        <end position="434"/>
    </location>
</feature>